<sequence>MILMCQKLLWLLWFFNLSWISRLFFPSGLHHINHYQKPPRQKFFEFSPPPPSEWNFAAGMFAICKGFFVHIKTVGFLKASVFFCFQSWTLKILKCQNLCDFCGYHLTQTLKLSDSISSYNPMLLISRRFADYADFFFTHLKIVDF</sequence>
<comment type="caution">
    <text evidence="1">The sequence shown here is derived from an EMBL/GenBank/DDBJ whole genome shotgun (WGS) entry which is preliminary data.</text>
</comment>
<keyword evidence="2" id="KW-1185">Reference proteome</keyword>
<organism evidence="1 2">
    <name type="scientific">Chryseobacterium camelliae</name>
    <dbReference type="NCBI Taxonomy" id="1265445"/>
    <lineage>
        <taxon>Bacteria</taxon>
        <taxon>Pseudomonadati</taxon>
        <taxon>Bacteroidota</taxon>
        <taxon>Flavobacteriia</taxon>
        <taxon>Flavobacteriales</taxon>
        <taxon>Weeksellaceae</taxon>
        <taxon>Chryseobacterium group</taxon>
        <taxon>Chryseobacterium</taxon>
    </lineage>
</organism>
<dbReference type="EMBL" id="JAUTAL010000001">
    <property type="protein sequence ID" value="MDQ1096810.1"/>
    <property type="molecule type" value="Genomic_DNA"/>
</dbReference>
<proteinExistence type="predicted"/>
<evidence type="ECO:0000313" key="2">
    <source>
        <dbReference type="Proteomes" id="UP001225072"/>
    </source>
</evidence>
<name>A0ABU0TIC3_9FLAO</name>
<gene>
    <name evidence="1" type="ORF">QE404_001957</name>
</gene>
<dbReference type="Proteomes" id="UP001225072">
    <property type="component" value="Unassembled WGS sequence"/>
</dbReference>
<reference evidence="1 2" key="1">
    <citation type="submission" date="2023-07" db="EMBL/GenBank/DDBJ databases">
        <title>Functional and genomic diversity of the sorghum phyllosphere microbiome.</title>
        <authorList>
            <person name="Shade A."/>
        </authorList>
    </citation>
    <scope>NUCLEOTIDE SEQUENCE [LARGE SCALE GENOMIC DNA]</scope>
    <source>
        <strain evidence="1 2">SORGH_AS_1064</strain>
    </source>
</reference>
<evidence type="ECO:0008006" key="3">
    <source>
        <dbReference type="Google" id="ProtNLM"/>
    </source>
</evidence>
<protein>
    <recommendedName>
        <fullName evidence="3">Secreted protein</fullName>
    </recommendedName>
</protein>
<accession>A0ABU0TIC3</accession>
<evidence type="ECO:0000313" key="1">
    <source>
        <dbReference type="EMBL" id="MDQ1096810.1"/>
    </source>
</evidence>